<accession>A0A0P1ADD3</accession>
<organism evidence="1 2">
    <name type="scientific">Plasmopara halstedii</name>
    <name type="common">Downy mildew of sunflower</name>
    <dbReference type="NCBI Taxonomy" id="4781"/>
    <lineage>
        <taxon>Eukaryota</taxon>
        <taxon>Sar</taxon>
        <taxon>Stramenopiles</taxon>
        <taxon>Oomycota</taxon>
        <taxon>Peronosporomycetes</taxon>
        <taxon>Peronosporales</taxon>
        <taxon>Peronosporaceae</taxon>
        <taxon>Plasmopara</taxon>
    </lineage>
</organism>
<dbReference type="EMBL" id="CCYD01000322">
    <property type="protein sequence ID" value="CEG38581.1"/>
    <property type="molecule type" value="Genomic_DNA"/>
</dbReference>
<dbReference type="Proteomes" id="UP000054928">
    <property type="component" value="Unassembled WGS sequence"/>
</dbReference>
<sequence length="129" mass="14808">MTRVSKKIKNQTENGYTTVHSYKCTLIRDPNRADQARQDLIDALAKARRICEVLQSQTKCKVAVNKTASSVLKCVDLAHHSIVEAELKVNSQIDILFQRQVRKDEERSQKVPIKSYLEVITELQEKVKK</sequence>
<dbReference type="AlphaFoldDB" id="A0A0P1ADD3"/>
<dbReference type="OrthoDB" id="125698at2759"/>
<name>A0A0P1ADD3_PLAHL</name>
<evidence type="ECO:0000313" key="2">
    <source>
        <dbReference type="Proteomes" id="UP000054928"/>
    </source>
</evidence>
<evidence type="ECO:0000313" key="1">
    <source>
        <dbReference type="EMBL" id="CEG38581.1"/>
    </source>
</evidence>
<reference evidence="2" key="1">
    <citation type="submission" date="2014-09" db="EMBL/GenBank/DDBJ databases">
        <authorList>
            <person name="Sharma Rahul"/>
            <person name="Thines Marco"/>
        </authorList>
    </citation>
    <scope>NUCLEOTIDE SEQUENCE [LARGE SCALE GENOMIC DNA]</scope>
</reference>
<dbReference type="RefSeq" id="XP_024574950.1">
    <property type="nucleotide sequence ID" value="XM_024724033.1"/>
</dbReference>
<protein>
    <submittedName>
        <fullName evidence="1">Uncharacterized protein</fullName>
    </submittedName>
</protein>
<keyword evidence="2" id="KW-1185">Reference proteome</keyword>
<proteinExistence type="predicted"/>
<dbReference type="GeneID" id="36403700"/>